<name>A0ABV8L6Q1_9NOCA</name>
<sequence length="437" mass="45692">MDSALANRLKATKDFSKAAADADKAQQSLDKTVKKSAGSQKSATSATKKATIATKAFNFATRMNPLGLVVTAVELLISNWGKLGKVFDKVKKKMLDPLAKWVSTMWNEKIMPILRASTEKIGGFFTSMGSTVKGAWDGIVNKIRDVVGFVANVLDKVASVASYIPGAPDLSGVVGKLRDFANGGQKKADGGLLRGPGGPRDDLIPVMASNGEYIVNAAATAENLPLLEAINSGELSWFAGSDRIGEYSSWSDWAGSDVKSAAMRAFFGGKGDAPDLEQIKDPIEKARQEALVGGKTAISEALGTGASGFLGDALGVFGVDRVPPLVQAAMKVHNAMIDQREAAKEASAGSEAELVSAAAQSNNSLLASVSRDAAGLAGLEGLPPLRLPALSAAGGRGNSSVDQSMNITLSTPDIDTAFNKAKTWEAQRALTYTARWN</sequence>
<dbReference type="RefSeq" id="WP_378551419.1">
    <property type="nucleotide sequence ID" value="NZ_JBHSBA010000007.1"/>
</dbReference>
<proteinExistence type="predicted"/>
<evidence type="ECO:0000313" key="2">
    <source>
        <dbReference type="EMBL" id="MFC4126442.1"/>
    </source>
</evidence>
<keyword evidence="3" id="KW-1185">Reference proteome</keyword>
<gene>
    <name evidence="2" type="ORF">ACFOW8_16005</name>
</gene>
<accession>A0ABV8L6Q1</accession>
<dbReference type="Proteomes" id="UP001595767">
    <property type="component" value="Unassembled WGS sequence"/>
</dbReference>
<feature type="compositionally biased region" description="Low complexity" evidence="1">
    <location>
        <begin position="25"/>
        <end position="40"/>
    </location>
</feature>
<reference evidence="3" key="1">
    <citation type="journal article" date="2019" name="Int. J. Syst. Evol. Microbiol.">
        <title>The Global Catalogue of Microorganisms (GCM) 10K type strain sequencing project: providing services to taxonomists for standard genome sequencing and annotation.</title>
        <authorList>
            <consortium name="The Broad Institute Genomics Platform"/>
            <consortium name="The Broad Institute Genome Sequencing Center for Infectious Disease"/>
            <person name="Wu L."/>
            <person name="Ma J."/>
        </authorList>
    </citation>
    <scope>NUCLEOTIDE SEQUENCE [LARGE SCALE GENOMIC DNA]</scope>
    <source>
        <strain evidence="3">CGMCC 4.7204</strain>
    </source>
</reference>
<evidence type="ECO:0000313" key="3">
    <source>
        <dbReference type="Proteomes" id="UP001595767"/>
    </source>
</evidence>
<organism evidence="2 3">
    <name type="scientific">Nocardia rhizosphaerae</name>
    <dbReference type="NCBI Taxonomy" id="1691571"/>
    <lineage>
        <taxon>Bacteria</taxon>
        <taxon>Bacillati</taxon>
        <taxon>Actinomycetota</taxon>
        <taxon>Actinomycetes</taxon>
        <taxon>Mycobacteriales</taxon>
        <taxon>Nocardiaceae</taxon>
        <taxon>Nocardia</taxon>
    </lineage>
</organism>
<feature type="region of interest" description="Disordered" evidence="1">
    <location>
        <begin position="21"/>
        <end position="40"/>
    </location>
</feature>
<evidence type="ECO:0000256" key="1">
    <source>
        <dbReference type="SAM" id="MobiDB-lite"/>
    </source>
</evidence>
<protein>
    <submittedName>
        <fullName evidence="2">Uncharacterized protein</fullName>
    </submittedName>
</protein>
<comment type="caution">
    <text evidence="2">The sequence shown here is derived from an EMBL/GenBank/DDBJ whole genome shotgun (WGS) entry which is preliminary data.</text>
</comment>
<dbReference type="EMBL" id="JBHSBA010000007">
    <property type="protein sequence ID" value="MFC4126442.1"/>
    <property type="molecule type" value="Genomic_DNA"/>
</dbReference>